<feature type="signal peptide" evidence="1">
    <location>
        <begin position="1"/>
        <end position="23"/>
    </location>
</feature>
<evidence type="ECO:0000313" key="4">
    <source>
        <dbReference type="Proteomes" id="UP001201812"/>
    </source>
</evidence>
<proteinExistence type="predicted"/>
<keyword evidence="4" id="KW-1185">Reference proteome</keyword>
<dbReference type="SMART" id="SM00181">
    <property type="entry name" value="EGF"/>
    <property type="match status" value="2"/>
</dbReference>
<evidence type="ECO:0000256" key="1">
    <source>
        <dbReference type="SAM" id="SignalP"/>
    </source>
</evidence>
<organism evidence="3 4">
    <name type="scientific">Ditylenchus destructor</name>
    <dbReference type="NCBI Taxonomy" id="166010"/>
    <lineage>
        <taxon>Eukaryota</taxon>
        <taxon>Metazoa</taxon>
        <taxon>Ecdysozoa</taxon>
        <taxon>Nematoda</taxon>
        <taxon>Chromadorea</taxon>
        <taxon>Rhabditida</taxon>
        <taxon>Tylenchina</taxon>
        <taxon>Tylenchomorpha</taxon>
        <taxon>Sphaerularioidea</taxon>
        <taxon>Anguinidae</taxon>
        <taxon>Anguininae</taxon>
        <taxon>Ditylenchus</taxon>
    </lineage>
</organism>
<feature type="domain" description="EGF-like" evidence="2">
    <location>
        <begin position="70"/>
        <end position="81"/>
    </location>
</feature>
<gene>
    <name evidence="3" type="ORF">DdX_04151</name>
</gene>
<sequence length="2016" mass="225117">MAVYYYKTIAAILALVRLSVCDAIWDYQTNINGIASTRNLSTRVQRQIATGYRCDFDCIHGVCNPTTRSCDCNEGWDGAACDVCVIERLCDWSISRPTLSIILPQTGPALYQNDSTPYETAAVFAHGRGFPKSRDSRYNCLFGGVATEGRWLSNTVVRCNRPPRAHVGKHAFNLVPLGSNIFVPYEAGTMHHFTFYANCDASSCQNYCLGPLCLCRLHSQSGQRCEISNLETTIKSAVLENDTTITHATELRPYFARIPVPSESTRLTIMQSDIPELEMDVFDHMLYWQMPIGRAHPYTISVEMDDLNSRTMLNWSLTVEPTYIPVVANVSTPSSKGNNSVSNAHIISGHIEFENVTHSGNTSKQTPLFAVPINLRIFEGSGDHLLETVRIESMENEPDYFAWELFPYANSEGRYSITADHPGRAEATEVHFVEWLDPQFQVQALNSQLELDGPNFTATYRLSLDDNSSLCHSAKWKIEVLEPRNRVFVVAVNHTQDQELVISYTLPLSTSTPFMPNLPLRTIFNCGHRTTSTTQKLTPSRLPTSVVKLTPERLFITTNQSPPSLTVSVDIKLEYLKDGIDSHSLSYANFSPFRLVWGRLNNIEQLENTIRLWLALDTEWDNSLGSADGRIEIPNSQNPIVSIPYRIRRQPIEKVTFTLTLKCFGDPSEGGLNSNSLVDVELYNTNKVQFFTQPAHLNVPTTFVGLTSDYFQLSVKSTEFAMFTTVIKITADNNTFTLGLVRQSSHHFVSDGWNIAEENVVVTEDNELEPPRVSIRPSSVFAIGNESAEFFANFVYETGPLGSFAEIHPVAEAEQYSPFSVTLNKEEPVPPLCVGCGYRLLVRAEKKASLESEKHNSQCNAYYIKFPFLYTVPGIAVTFRSVATAIVDTRSDGTKSVVCRSSESDITPLAEKTHLVMDCGRAKLKECRRLLYLSQRATTSECDSQWNAIPDDLLSIHTYAQFLLLAAKCRMVGVDFGAVQQLLSCVLTVDFDCPSTMPSAQQRPLIDTSLFKGQLFNVQIASAGPLMLGVRSMFPALSAVDAQLASFPAVLKDFLEQLESTFPASELDAVLSNDQTPRDSEWFDKFIELIADSSSGGLIITEEELSSFIDWRNGESLVQGWNETYRDLQGDDPNLQYPRLKKPISRLKELVHRADRLKSITRQFGGENPFAMLHDVLQKMFANLKDVNSQREKPLGSAVVRIDPATIMEGEEFRVFMTIQNTMARQELRNVRLNLDFGRESFGPKSNGMKYRLGPVFYSGISSLDADNRLNPNATISIEWTVVAVPDFRLTRTIIQTPQIVLSFESGGQRKIQRLRSPAFRITPSPSIRLLAFAFPTIHQDSSQRPFSISLSVINSGYADLNKVEIIDINPWIVVPKNHSSLAAVNYKIDGIQLDGEQLDEQKGLDIGSIVSGKLRIMTFNISTIREHEAIFRNLSLTTLVDGFIPARYEYRFFLIHDIVQNQYDKFLVSESTQPFPLHYYNRETGKLIPLQNVQPLESKEVIQDINGHPYLSVVVAFRRLATNAINSLPISTKSAIFGTVKLNPDKWKRAGSGRDDFELVSVTEVLAKNGSPQRRLVGENRFWAENSDGQGNTTTIKFIDLEASGSTPQLFYELRFGNPEHFAQPYFPHDIYRVQLMSSRWRNMSGPLVVSPALKAVSPVDSTMTYNLFGRAEDSSFQLNPKTGEVILLDPKRDIPNEDLCMNLEAQDAVGRKTTVPIEFTANSASKVQEDCSIFGTDVPIYSHIFQGDSESLVRSIAPIIPEEEISGTVPPHTTQIPVSGVDATLQPITRATVTVASAASTRSTQSHITTYVTETETHAIVTVPTTIPEAEEEELIIHPHLTQTTTPARTARPRIVTTFPLPQLPWVIGTTTRTSLINSVRPTTPIIGPQTGGLSQLPHRSTETSTIAATSERPAQTPYILHTTMPDNEIPTLITSLPPPNESAHFTTSETPIKVGIATPGLTKTTHERRTETELLADQQEMVQRACDQRRDQPIWAVICDLAKTVYRQAHQRT</sequence>
<dbReference type="Gene3D" id="2.10.25.10">
    <property type="entry name" value="Laminin"/>
    <property type="match status" value="1"/>
</dbReference>
<protein>
    <submittedName>
        <fullName evidence="3">EGF-like domain containing protein</fullName>
    </submittedName>
</protein>
<evidence type="ECO:0000259" key="2">
    <source>
        <dbReference type="PROSITE" id="PS00022"/>
    </source>
</evidence>
<keyword evidence="1" id="KW-0732">Signal</keyword>
<dbReference type="Proteomes" id="UP001201812">
    <property type="component" value="Unassembled WGS sequence"/>
</dbReference>
<evidence type="ECO:0000313" key="3">
    <source>
        <dbReference type="EMBL" id="KAI1723966.1"/>
    </source>
</evidence>
<dbReference type="PROSITE" id="PS00022">
    <property type="entry name" value="EGF_1"/>
    <property type="match status" value="1"/>
</dbReference>
<dbReference type="InterPro" id="IPR000742">
    <property type="entry name" value="EGF"/>
</dbReference>
<reference evidence="3" key="1">
    <citation type="submission" date="2022-01" db="EMBL/GenBank/DDBJ databases">
        <title>Genome Sequence Resource for Two Populations of Ditylenchus destructor, the Migratory Endoparasitic Phytonematode.</title>
        <authorList>
            <person name="Zhang H."/>
            <person name="Lin R."/>
            <person name="Xie B."/>
        </authorList>
    </citation>
    <scope>NUCLEOTIDE SEQUENCE</scope>
    <source>
        <strain evidence="3">BazhouSP</strain>
    </source>
</reference>
<feature type="chain" id="PRO_5042010977" evidence="1">
    <location>
        <begin position="24"/>
        <end position="2016"/>
    </location>
</feature>
<accession>A0AAD4ND19</accession>
<dbReference type="EMBL" id="JAKKPZ010000003">
    <property type="protein sequence ID" value="KAI1723966.1"/>
    <property type="molecule type" value="Genomic_DNA"/>
</dbReference>
<comment type="caution">
    <text evidence="3">The sequence shown here is derived from an EMBL/GenBank/DDBJ whole genome shotgun (WGS) entry which is preliminary data.</text>
</comment>
<name>A0AAD4ND19_9BILA</name>